<dbReference type="Proteomes" id="UP000606274">
    <property type="component" value="Unassembled WGS sequence"/>
</dbReference>
<dbReference type="InterPro" id="IPR013087">
    <property type="entry name" value="Znf_C2H2_type"/>
</dbReference>
<protein>
    <recommendedName>
        <fullName evidence="9">C-C motif chemokine</fullName>
    </recommendedName>
</protein>
<evidence type="ECO:0000256" key="3">
    <source>
        <dbReference type="ARBA" id="ARBA00022514"/>
    </source>
</evidence>
<dbReference type="InterPro" id="IPR000827">
    <property type="entry name" value="Chemokine_CC_CS"/>
</dbReference>
<gene>
    <name evidence="12" type="ORF">HF521_020100</name>
</gene>
<evidence type="ECO:0000256" key="1">
    <source>
        <dbReference type="ARBA" id="ARBA00004613"/>
    </source>
</evidence>
<feature type="region of interest" description="Disordered" evidence="10">
    <location>
        <begin position="49"/>
        <end position="71"/>
    </location>
</feature>
<name>A0A8T0BN42_SILME</name>
<dbReference type="InterPro" id="IPR001811">
    <property type="entry name" value="Chemokine_IL8-like_dom"/>
</dbReference>
<sequence length="249" mass="28811">MLESSEMNETKKLFSCSLCSLSYKSQIDLHIHIDTCHYVESGEIKNEDMTPAGCSRSQQNPSGNLPSSTDLKPVEEDLQQNQESDPEDTRVGRIMYRIDRLRFDSHAPQLCCYRFHVHPIPARLITGYKVTDHQCNNHGVIFILKDNRNFCVDPNENWVQNIMNTTDKTENAKTQELLCHYGRGPGHCCFSFHDDQIYSEFITGYEETAHHSPNHGIIFSLKDGRRVCTNYNNEWVKTYLTKIYNQLIN</sequence>
<dbReference type="InterPro" id="IPR036048">
    <property type="entry name" value="Interleukin_8-like_sf"/>
</dbReference>
<dbReference type="InterPro" id="IPR039809">
    <property type="entry name" value="Chemokine_b/g/d"/>
</dbReference>
<dbReference type="GO" id="GO:0005615">
    <property type="term" value="C:extracellular space"/>
    <property type="evidence" value="ECO:0007669"/>
    <property type="project" value="UniProtKB-KW"/>
</dbReference>
<dbReference type="Pfam" id="PF00048">
    <property type="entry name" value="IL8"/>
    <property type="match status" value="2"/>
</dbReference>
<keyword evidence="6" id="KW-1015">Disulfide bond</keyword>
<dbReference type="SMART" id="SM00199">
    <property type="entry name" value="SCY"/>
    <property type="match status" value="2"/>
</dbReference>
<organism evidence="12 13">
    <name type="scientific">Silurus meridionalis</name>
    <name type="common">Southern catfish</name>
    <name type="synonym">Silurus soldatovi meridionalis</name>
    <dbReference type="NCBI Taxonomy" id="175797"/>
    <lineage>
        <taxon>Eukaryota</taxon>
        <taxon>Metazoa</taxon>
        <taxon>Chordata</taxon>
        <taxon>Craniata</taxon>
        <taxon>Vertebrata</taxon>
        <taxon>Euteleostomi</taxon>
        <taxon>Actinopterygii</taxon>
        <taxon>Neopterygii</taxon>
        <taxon>Teleostei</taxon>
        <taxon>Ostariophysi</taxon>
        <taxon>Siluriformes</taxon>
        <taxon>Siluridae</taxon>
        <taxon>Silurus</taxon>
    </lineage>
</organism>
<dbReference type="PANTHER" id="PTHR12015:SF183">
    <property type="entry name" value="C-C MOTIF CHEMOKINE 3"/>
    <property type="match status" value="1"/>
</dbReference>
<dbReference type="EMBL" id="JABFDY010000006">
    <property type="protein sequence ID" value="KAF7706846.1"/>
    <property type="molecule type" value="Genomic_DNA"/>
</dbReference>
<evidence type="ECO:0000313" key="13">
    <source>
        <dbReference type="Proteomes" id="UP000606274"/>
    </source>
</evidence>
<accession>A0A8T0BN42</accession>
<dbReference type="GO" id="GO:0008009">
    <property type="term" value="F:chemokine activity"/>
    <property type="evidence" value="ECO:0007669"/>
    <property type="project" value="InterPro"/>
</dbReference>
<feature type="domain" description="C2H2-type" evidence="11">
    <location>
        <begin position="16"/>
        <end position="37"/>
    </location>
</feature>
<reference evidence="12" key="1">
    <citation type="submission" date="2020-08" db="EMBL/GenBank/DDBJ databases">
        <title>Chromosome-level assembly of Southern catfish (Silurus meridionalis) provides insights into visual adaptation to the nocturnal and benthic lifestyles.</title>
        <authorList>
            <person name="Zhang Y."/>
            <person name="Wang D."/>
            <person name="Peng Z."/>
        </authorList>
    </citation>
    <scope>NUCLEOTIDE SEQUENCE</scope>
    <source>
        <strain evidence="12">SWU-2019-XX</strain>
        <tissue evidence="12">Muscle</tissue>
    </source>
</reference>
<evidence type="ECO:0000256" key="2">
    <source>
        <dbReference type="ARBA" id="ARBA00010868"/>
    </source>
</evidence>
<evidence type="ECO:0000256" key="10">
    <source>
        <dbReference type="SAM" id="MobiDB-lite"/>
    </source>
</evidence>
<keyword evidence="5" id="KW-0732">Signal</keyword>
<evidence type="ECO:0000256" key="9">
    <source>
        <dbReference type="RuleBase" id="RU361150"/>
    </source>
</evidence>
<dbReference type="PROSITE" id="PS00028">
    <property type="entry name" value="ZINC_FINGER_C2H2_1"/>
    <property type="match status" value="1"/>
</dbReference>
<comment type="similarity">
    <text evidence="2 9">Belongs to the intercrine beta (chemokine CC) family.</text>
</comment>
<dbReference type="GO" id="GO:0006955">
    <property type="term" value="P:immune response"/>
    <property type="evidence" value="ECO:0007669"/>
    <property type="project" value="InterPro"/>
</dbReference>
<comment type="subcellular location">
    <subcellularLocation>
        <location evidence="1 9">Secreted</location>
    </subcellularLocation>
</comment>
<dbReference type="CDD" id="cd00272">
    <property type="entry name" value="Chemokine_CC"/>
    <property type="match status" value="1"/>
</dbReference>
<comment type="caution">
    <text evidence="12">The sequence shown here is derived from an EMBL/GenBank/DDBJ whole genome shotgun (WGS) entry which is preliminary data.</text>
</comment>
<dbReference type="Gene3D" id="2.40.50.40">
    <property type="match status" value="2"/>
</dbReference>
<evidence type="ECO:0000256" key="6">
    <source>
        <dbReference type="ARBA" id="ARBA00023157"/>
    </source>
</evidence>
<evidence type="ECO:0000256" key="5">
    <source>
        <dbReference type="ARBA" id="ARBA00022729"/>
    </source>
</evidence>
<evidence type="ECO:0000259" key="11">
    <source>
        <dbReference type="PROSITE" id="PS00028"/>
    </source>
</evidence>
<evidence type="ECO:0000313" key="12">
    <source>
        <dbReference type="EMBL" id="KAF7706846.1"/>
    </source>
</evidence>
<dbReference type="PROSITE" id="PS00472">
    <property type="entry name" value="SMALL_CYTOKINES_CC"/>
    <property type="match status" value="1"/>
</dbReference>
<dbReference type="PANTHER" id="PTHR12015">
    <property type="entry name" value="SMALL INDUCIBLE CYTOKINE A"/>
    <property type="match status" value="1"/>
</dbReference>
<dbReference type="AlphaFoldDB" id="A0A8T0BN42"/>
<feature type="compositionally biased region" description="Polar residues" evidence="10">
    <location>
        <begin position="55"/>
        <end position="70"/>
    </location>
</feature>
<evidence type="ECO:0000256" key="8">
    <source>
        <dbReference type="ARBA" id="ARBA00046726"/>
    </source>
</evidence>
<keyword evidence="4 9" id="KW-0964">Secreted</keyword>
<comment type="function">
    <text evidence="7">Monokine with inflammatory and chemokinetic properties. Binds to CCR1, CCR4 and CCR5. One of the major HIV-suppressive factors produced by CD8+ T-cells. Recombinant MIP-1-alpha induces a dose-dependent inhibition of different strains of HIV-1, HIV-2, and simian immunodeficiency virus (SIV).</text>
</comment>
<evidence type="ECO:0000256" key="7">
    <source>
        <dbReference type="ARBA" id="ARBA00044740"/>
    </source>
</evidence>
<comment type="subunit">
    <text evidence="8">Self-associates. Also heterodimer of MIP-1-alpha(4-69) and MIP-1-beta(3-69). Interacts with CCR1.</text>
</comment>
<proteinExistence type="inferred from homology"/>
<evidence type="ECO:0000256" key="4">
    <source>
        <dbReference type="ARBA" id="ARBA00022525"/>
    </source>
</evidence>
<keyword evidence="9" id="KW-0145">Chemotaxis</keyword>
<dbReference type="SUPFAM" id="SSF54117">
    <property type="entry name" value="Interleukin 8-like chemokines"/>
    <property type="match status" value="2"/>
</dbReference>
<keyword evidence="13" id="KW-1185">Reference proteome</keyword>
<keyword evidence="3 9" id="KW-0202">Cytokine</keyword>